<gene>
    <name evidence="2" type="ORF">CLMAG_62170</name>
</gene>
<keyword evidence="1" id="KW-0472">Membrane</keyword>
<comment type="caution">
    <text evidence="2">The sequence shown here is derived from an EMBL/GenBank/DDBJ whole genome shotgun (WGS) entry which is preliminary data.</text>
</comment>
<reference evidence="2 3" key="1">
    <citation type="submission" date="2016-04" db="EMBL/GenBank/DDBJ databases">
        <title>Genome sequence of Clostridium magnum DSM 2767.</title>
        <authorList>
            <person name="Poehlein A."/>
            <person name="Uhlig R."/>
            <person name="Fischer R."/>
            <person name="Bahl H."/>
            <person name="Daniel R."/>
        </authorList>
    </citation>
    <scope>NUCLEOTIDE SEQUENCE [LARGE SCALE GENOMIC DNA]</scope>
    <source>
        <strain evidence="2 3">DSM 2767</strain>
    </source>
</reference>
<keyword evidence="1" id="KW-0812">Transmembrane</keyword>
<dbReference type="AlphaFoldDB" id="A0A161YEX9"/>
<keyword evidence="1" id="KW-1133">Transmembrane helix</keyword>
<name>A0A161YEX9_9CLOT</name>
<organism evidence="2 3">
    <name type="scientific">Clostridium magnum DSM 2767</name>
    <dbReference type="NCBI Taxonomy" id="1121326"/>
    <lineage>
        <taxon>Bacteria</taxon>
        <taxon>Bacillati</taxon>
        <taxon>Bacillota</taxon>
        <taxon>Clostridia</taxon>
        <taxon>Eubacteriales</taxon>
        <taxon>Clostridiaceae</taxon>
        <taxon>Clostridium</taxon>
    </lineage>
</organism>
<dbReference type="EMBL" id="LWAE01000017">
    <property type="protein sequence ID" value="KZL88562.1"/>
    <property type="molecule type" value="Genomic_DNA"/>
</dbReference>
<evidence type="ECO:0000313" key="2">
    <source>
        <dbReference type="EMBL" id="KZL88562.1"/>
    </source>
</evidence>
<feature type="transmembrane region" description="Helical" evidence="1">
    <location>
        <begin position="34"/>
        <end position="61"/>
    </location>
</feature>
<evidence type="ECO:0000313" key="3">
    <source>
        <dbReference type="Proteomes" id="UP000076603"/>
    </source>
</evidence>
<proteinExistence type="predicted"/>
<dbReference type="PATRIC" id="fig|1121326.3.peg.6286"/>
<dbReference type="Proteomes" id="UP000076603">
    <property type="component" value="Unassembled WGS sequence"/>
</dbReference>
<accession>A0A161YEX9</accession>
<evidence type="ECO:0000256" key="1">
    <source>
        <dbReference type="SAM" id="Phobius"/>
    </source>
</evidence>
<sequence length="63" mass="7350">MDSMFYGEHRTLGIRKFKLREDVMLPWIQEKTALAFSAVSIANYILLSIGCLYYPLIVFLFSK</sequence>
<keyword evidence="3" id="KW-1185">Reference proteome</keyword>
<protein>
    <submittedName>
        <fullName evidence="2">Uncharacterized protein</fullName>
    </submittedName>
</protein>